<dbReference type="InterPro" id="IPR010071">
    <property type="entry name" value="AA_adenyl_dom"/>
</dbReference>
<evidence type="ECO:0000259" key="2">
    <source>
        <dbReference type="Pfam" id="PF13193"/>
    </source>
</evidence>
<feature type="domain" description="AMP-dependent synthetase/ligase" evidence="1">
    <location>
        <begin position="25"/>
        <end position="384"/>
    </location>
</feature>
<proteinExistence type="predicted"/>
<dbReference type="GO" id="GO:0044550">
    <property type="term" value="P:secondary metabolite biosynthetic process"/>
    <property type="evidence" value="ECO:0007669"/>
    <property type="project" value="TreeGrafter"/>
</dbReference>
<dbReference type="SUPFAM" id="SSF56801">
    <property type="entry name" value="Acetyl-CoA synthetase-like"/>
    <property type="match status" value="1"/>
</dbReference>
<feature type="domain" description="AMP-binding enzyme C-terminal" evidence="2">
    <location>
        <begin position="450"/>
        <end position="522"/>
    </location>
</feature>
<dbReference type="GO" id="GO:0043041">
    <property type="term" value="P:amino acid activation for nonribosomal peptide biosynthetic process"/>
    <property type="evidence" value="ECO:0007669"/>
    <property type="project" value="TreeGrafter"/>
</dbReference>
<dbReference type="PANTHER" id="PTHR45527:SF1">
    <property type="entry name" value="FATTY ACID SYNTHASE"/>
    <property type="match status" value="1"/>
</dbReference>
<dbReference type="PROSITE" id="PS00455">
    <property type="entry name" value="AMP_BINDING"/>
    <property type="match status" value="1"/>
</dbReference>
<organism evidence="3">
    <name type="scientific">Actinomadura sp. SoC090715LN-10</name>
    <dbReference type="NCBI Taxonomy" id="1898655"/>
    <lineage>
        <taxon>Bacteria</taxon>
        <taxon>Bacillati</taxon>
        <taxon>Actinomycetota</taxon>
        <taxon>Actinomycetes</taxon>
        <taxon>Streptosporangiales</taxon>
        <taxon>Thermomonosporaceae</taxon>
        <taxon>Actinomadura</taxon>
    </lineage>
</organism>
<dbReference type="EMBL" id="LC177434">
    <property type="protein sequence ID" value="BAW27725.1"/>
    <property type="molecule type" value="Genomic_DNA"/>
</dbReference>
<reference evidence="3" key="1">
    <citation type="journal article" date="2017" name="ACS Chem. Biol.">
        <title>Genome Mining of Amino Group Carrier Protein-Mediated Machinery: Discovery and Biosynthetic Characterization of a Natural Product with Unique Hydrazone Unit.</title>
        <authorList>
            <person name="Matsuda K."/>
            <person name="Hasebe F."/>
            <person name="Shiwa Y."/>
            <person name="Kanesaki Y."/>
            <person name="Tomita T."/>
            <person name="Yoshikawa H."/>
            <person name="Shin-ya K."/>
            <person name="Kuzuyama T."/>
            <person name="Nishiyama M."/>
        </authorList>
    </citation>
    <scope>NUCLEOTIDE SEQUENCE</scope>
    <source>
        <strain evidence="3">SoC090715LN-10</strain>
    </source>
</reference>
<accession>A0A1L7NQF1</accession>
<evidence type="ECO:0000313" key="3">
    <source>
        <dbReference type="EMBL" id="BAW27725.1"/>
    </source>
</evidence>
<dbReference type="Gene3D" id="3.30.300.30">
    <property type="match status" value="1"/>
</dbReference>
<dbReference type="InterPro" id="IPR045851">
    <property type="entry name" value="AMP-bd_C_sf"/>
</dbReference>
<dbReference type="Gene3D" id="3.40.50.12780">
    <property type="entry name" value="N-terminal domain of ligase-like"/>
    <property type="match status" value="1"/>
</dbReference>
<dbReference type="Pfam" id="PF13193">
    <property type="entry name" value="AMP-binding_C"/>
    <property type="match status" value="1"/>
</dbReference>
<dbReference type="Pfam" id="PF00501">
    <property type="entry name" value="AMP-binding"/>
    <property type="match status" value="1"/>
</dbReference>
<protein>
    <submittedName>
        <fullName evidence="3">Hypothetical non-ribosomal peptide synthetase</fullName>
    </submittedName>
</protein>
<gene>
    <name evidence="3" type="primary">nrps3</name>
</gene>
<dbReference type="AlphaFoldDB" id="A0A1L7NQF1"/>
<dbReference type="NCBIfam" id="TIGR01733">
    <property type="entry name" value="AA-adenyl-dom"/>
    <property type="match status" value="1"/>
</dbReference>
<dbReference type="InterPro" id="IPR000873">
    <property type="entry name" value="AMP-dep_synth/lig_dom"/>
</dbReference>
<dbReference type="PANTHER" id="PTHR45527">
    <property type="entry name" value="NONRIBOSOMAL PEPTIDE SYNTHETASE"/>
    <property type="match status" value="1"/>
</dbReference>
<evidence type="ECO:0000259" key="1">
    <source>
        <dbReference type="Pfam" id="PF00501"/>
    </source>
</evidence>
<sequence>MTLGRPGGTTPVEVLTLLSDFVVDSVRKYPDCTALEVAGVRLTYRELWDCAHAAAIRLRGGDGAGDAPRRVAVLAHRSPAAYVGYLAALLTGAAVVPLNPEYPLSRNLAIAKAAGTDAVVTDDAGSSQLAAIAAQTGVRCLDLSGQAWRPDPATPTAWRDEDVTAGADPDALAYIMFTSGSTGAPKGVPITHRNICAFISHQIARYEVGPGSRWAQNGELTFDASVTAMFVAWGTGGTLVVPRHRELLAPVRFLNDNAITHCVLVPSVVSFAQRLRALPEGSLPDLRCTVFGAEQLTLSQARAWRAAAPHSRIENAYGPTELTVCCSAYWLPEDEAQWPPTSNGSVPIGTVYPYLESLVLGDDGRAADDGELCVRGVQRFSGYLDPADNVSRFVSSDGERTSVYDGSGPLTERHWYRTGDRVRREQSRLVCLGRLDHQVKVSGHRIELGEIEAVLGRHPTIADVLVLPVTATDNEVDLVAVYTGTEVAAQDLAALVRDALPSYMVPRTFRWLSRFPYTQNGKVDRRALTDLLTTEALVTGEDRP</sequence>
<name>A0A1L7NQF1_9ACTN</name>
<dbReference type="GO" id="GO:0031177">
    <property type="term" value="F:phosphopantetheine binding"/>
    <property type="evidence" value="ECO:0007669"/>
    <property type="project" value="TreeGrafter"/>
</dbReference>
<dbReference type="GO" id="GO:0005737">
    <property type="term" value="C:cytoplasm"/>
    <property type="evidence" value="ECO:0007669"/>
    <property type="project" value="TreeGrafter"/>
</dbReference>
<dbReference type="InterPro" id="IPR025110">
    <property type="entry name" value="AMP-bd_C"/>
</dbReference>
<dbReference type="InterPro" id="IPR020845">
    <property type="entry name" value="AMP-binding_CS"/>
</dbReference>
<dbReference type="InterPro" id="IPR042099">
    <property type="entry name" value="ANL_N_sf"/>
</dbReference>